<dbReference type="Gene3D" id="1.10.4040.10">
    <property type="entry name" value="Penicillinase repressor domain"/>
    <property type="match status" value="1"/>
</dbReference>
<dbReference type="Gene3D" id="1.10.10.10">
    <property type="entry name" value="Winged helix-like DNA-binding domain superfamily/Winged helix DNA-binding domain"/>
    <property type="match status" value="1"/>
</dbReference>
<evidence type="ECO:0000313" key="5">
    <source>
        <dbReference type="EMBL" id="MCU6763282.1"/>
    </source>
</evidence>
<evidence type="ECO:0000256" key="3">
    <source>
        <dbReference type="ARBA" id="ARBA00023125"/>
    </source>
</evidence>
<evidence type="ECO:0000256" key="2">
    <source>
        <dbReference type="ARBA" id="ARBA00023015"/>
    </source>
</evidence>
<dbReference type="EMBL" id="JAOQJQ010000006">
    <property type="protein sequence ID" value="MCU6763282.1"/>
    <property type="molecule type" value="Genomic_DNA"/>
</dbReference>
<gene>
    <name evidence="5" type="ORF">OCV88_13265</name>
</gene>
<protein>
    <submittedName>
        <fullName evidence="5">BlaI/MecI/CopY family transcriptional regulator</fullName>
    </submittedName>
</protein>
<reference evidence="5 6" key="1">
    <citation type="journal article" date="2021" name="ISME Commun">
        <title>Automated analysis of genomic sequences facilitates high-throughput and comprehensive description of bacteria.</title>
        <authorList>
            <person name="Hitch T.C.A."/>
        </authorList>
    </citation>
    <scope>NUCLEOTIDE SEQUENCE [LARGE SCALE GENOMIC DNA]</scope>
    <source>
        <strain evidence="5 6">Sanger_109</strain>
    </source>
</reference>
<evidence type="ECO:0000256" key="4">
    <source>
        <dbReference type="ARBA" id="ARBA00023163"/>
    </source>
</evidence>
<sequence>MKKLPQISEAEYEIMKVIWKKAPISTNDICTALMPEHDWSAKTIHTMLTRLTAKKAVTYEKRQRMYYYTPLICQEDYQAQENKSFLDRFYDGHAGLMISSLLSDSSVSETELKELQTIISQKLKSGE</sequence>
<keyword evidence="3" id="KW-0238">DNA-binding</keyword>
<comment type="caution">
    <text evidence="5">The sequence shown here is derived from an EMBL/GenBank/DDBJ whole genome shotgun (WGS) entry which is preliminary data.</text>
</comment>
<keyword evidence="6" id="KW-1185">Reference proteome</keyword>
<dbReference type="RefSeq" id="WP_158425927.1">
    <property type="nucleotide sequence ID" value="NZ_JAOQJQ010000006.1"/>
</dbReference>
<dbReference type="InterPro" id="IPR005650">
    <property type="entry name" value="BlaI_family"/>
</dbReference>
<organism evidence="5 6">
    <name type="scientific">Brotonthovivens ammoniilytica</name>
    <dbReference type="NCBI Taxonomy" id="2981725"/>
    <lineage>
        <taxon>Bacteria</taxon>
        <taxon>Bacillati</taxon>
        <taxon>Bacillota</taxon>
        <taxon>Clostridia</taxon>
        <taxon>Lachnospirales</taxon>
        <taxon>Lachnospiraceae</taxon>
        <taxon>Brotonthovivens</taxon>
    </lineage>
</organism>
<comment type="similarity">
    <text evidence="1">Belongs to the BlaI transcriptional regulatory family.</text>
</comment>
<keyword evidence="2" id="KW-0805">Transcription regulation</keyword>
<dbReference type="PIRSF" id="PIRSF019455">
    <property type="entry name" value="CopR_AtkY"/>
    <property type="match status" value="1"/>
</dbReference>
<evidence type="ECO:0000256" key="1">
    <source>
        <dbReference type="ARBA" id="ARBA00011046"/>
    </source>
</evidence>
<proteinExistence type="inferred from homology"/>
<dbReference type="InterPro" id="IPR036388">
    <property type="entry name" value="WH-like_DNA-bd_sf"/>
</dbReference>
<dbReference type="SUPFAM" id="SSF46785">
    <property type="entry name" value="Winged helix' DNA-binding domain"/>
    <property type="match status" value="1"/>
</dbReference>
<keyword evidence="4" id="KW-0804">Transcription</keyword>
<name>A0ABT2TM30_9FIRM</name>
<accession>A0ABT2TM30</accession>
<dbReference type="Pfam" id="PF03965">
    <property type="entry name" value="Penicillinase_R"/>
    <property type="match status" value="1"/>
</dbReference>
<dbReference type="InterPro" id="IPR036390">
    <property type="entry name" value="WH_DNA-bd_sf"/>
</dbReference>
<dbReference type="Proteomes" id="UP001652442">
    <property type="component" value="Unassembled WGS sequence"/>
</dbReference>
<evidence type="ECO:0000313" key="6">
    <source>
        <dbReference type="Proteomes" id="UP001652442"/>
    </source>
</evidence>